<sequence>MSKDAQTVIGAATRSPESYITEVASATIHHHHPFYPYLSDPPHVTKQPWLNELQQPSPIISTTYIRRHPHHCLPIYHNLHQLLVAEQIFLRLTAALEELQLYCSQDLGVRFGEVLLVAAGRQPGPTMARRVDCSFVDTVETKQESSEIRQALARSESYNRALEARIAVLETQAHRHEWQRQDADDRAMRHIMHIQALKS</sequence>
<dbReference type="Proteomes" id="UP001151760">
    <property type="component" value="Unassembled WGS sequence"/>
</dbReference>
<dbReference type="EMBL" id="BQNB010017606">
    <property type="protein sequence ID" value="GJT65131.1"/>
    <property type="molecule type" value="Genomic_DNA"/>
</dbReference>
<reference evidence="2" key="2">
    <citation type="submission" date="2022-01" db="EMBL/GenBank/DDBJ databases">
        <authorList>
            <person name="Yamashiro T."/>
            <person name="Shiraishi A."/>
            <person name="Satake H."/>
            <person name="Nakayama K."/>
        </authorList>
    </citation>
    <scope>NUCLEOTIDE SEQUENCE</scope>
</reference>
<organism evidence="2 3">
    <name type="scientific">Tanacetum coccineum</name>
    <dbReference type="NCBI Taxonomy" id="301880"/>
    <lineage>
        <taxon>Eukaryota</taxon>
        <taxon>Viridiplantae</taxon>
        <taxon>Streptophyta</taxon>
        <taxon>Embryophyta</taxon>
        <taxon>Tracheophyta</taxon>
        <taxon>Spermatophyta</taxon>
        <taxon>Magnoliopsida</taxon>
        <taxon>eudicotyledons</taxon>
        <taxon>Gunneridae</taxon>
        <taxon>Pentapetalae</taxon>
        <taxon>asterids</taxon>
        <taxon>campanulids</taxon>
        <taxon>Asterales</taxon>
        <taxon>Asteraceae</taxon>
        <taxon>Asteroideae</taxon>
        <taxon>Anthemideae</taxon>
        <taxon>Anthemidinae</taxon>
        <taxon>Tanacetum</taxon>
    </lineage>
</organism>
<comment type="caution">
    <text evidence="2">The sequence shown here is derived from an EMBL/GenBank/DDBJ whole genome shotgun (WGS) entry which is preliminary data.</text>
</comment>
<proteinExistence type="predicted"/>
<protein>
    <submittedName>
        <fullName evidence="2">Uncharacterized protein</fullName>
    </submittedName>
</protein>
<evidence type="ECO:0000256" key="1">
    <source>
        <dbReference type="SAM" id="Coils"/>
    </source>
</evidence>
<name>A0ABQ5FP82_9ASTR</name>
<evidence type="ECO:0000313" key="3">
    <source>
        <dbReference type="Proteomes" id="UP001151760"/>
    </source>
</evidence>
<evidence type="ECO:0000313" key="2">
    <source>
        <dbReference type="EMBL" id="GJT65131.1"/>
    </source>
</evidence>
<keyword evidence="3" id="KW-1185">Reference proteome</keyword>
<keyword evidence="1" id="KW-0175">Coiled coil</keyword>
<reference evidence="2" key="1">
    <citation type="journal article" date="2022" name="Int. J. Mol. Sci.">
        <title>Draft Genome of Tanacetum Coccineum: Genomic Comparison of Closely Related Tanacetum-Family Plants.</title>
        <authorList>
            <person name="Yamashiro T."/>
            <person name="Shiraishi A."/>
            <person name="Nakayama K."/>
            <person name="Satake H."/>
        </authorList>
    </citation>
    <scope>NUCLEOTIDE SEQUENCE</scope>
</reference>
<feature type="coiled-coil region" evidence="1">
    <location>
        <begin position="152"/>
        <end position="179"/>
    </location>
</feature>
<accession>A0ABQ5FP82</accession>
<gene>
    <name evidence="2" type="ORF">Tco_1016611</name>
</gene>